<dbReference type="Proteomes" id="UP001066276">
    <property type="component" value="Chromosome 4_1"/>
</dbReference>
<protein>
    <submittedName>
        <fullName evidence="2">Uncharacterized protein</fullName>
    </submittedName>
</protein>
<evidence type="ECO:0000256" key="1">
    <source>
        <dbReference type="SAM" id="MobiDB-lite"/>
    </source>
</evidence>
<evidence type="ECO:0000313" key="2">
    <source>
        <dbReference type="EMBL" id="KAJ1168070.1"/>
    </source>
</evidence>
<accession>A0AAV7SV48</accession>
<feature type="region of interest" description="Disordered" evidence="1">
    <location>
        <begin position="258"/>
        <end position="285"/>
    </location>
</feature>
<keyword evidence="3" id="KW-1185">Reference proteome</keyword>
<proteinExistence type="predicted"/>
<dbReference type="EMBL" id="JANPWB010000007">
    <property type="protein sequence ID" value="KAJ1168070.1"/>
    <property type="molecule type" value="Genomic_DNA"/>
</dbReference>
<evidence type="ECO:0000313" key="3">
    <source>
        <dbReference type="Proteomes" id="UP001066276"/>
    </source>
</evidence>
<gene>
    <name evidence="2" type="ORF">NDU88_000024</name>
</gene>
<feature type="compositionally biased region" description="Acidic residues" evidence="1">
    <location>
        <begin position="12"/>
        <end position="27"/>
    </location>
</feature>
<dbReference type="AlphaFoldDB" id="A0AAV7SV48"/>
<organism evidence="2 3">
    <name type="scientific">Pleurodeles waltl</name>
    <name type="common">Iberian ribbed newt</name>
    <dbReference type="NCBI Taxonomy" id="8319"/>
    <lineage>
        <taxon>Eukaryota</taxon>
        <taxon>Metazoa</taxon>
        <taxon>Chordata</taxon>
        <taxon>Craniata</taxon>
        <taxon>Vertebrata</taxon>
        <taxon>Euteleostomi</taxon>
        <taxon>Amphibia</taxon>
        <taxon>Batrachia</taxon>
        <taxon>Caudata</taxon>
        <taxon>Salamandroidea</taxon>
        <taxon>Salamandridae</taxon>
        <taxon>Pleurodelinae</taxon>
        <taxon>Pleurodeles</taxon>
    </lineage>
</organism>
<sequence>MYDCCLPVAGSTDDEECDESSGDEQEDIVQSMRPPSLETPSVVSSTTPVELLGSSEEGMTAATNSDVNMQPEPIHGIQEEQPCLQQCSSKQLQTPQHIKEERESLEDDEAAPVINPITMKPGKTQEEQQFPPPCSKRKLQALQCIKKVLEHMGQHSREDMEAAVQDEACTRQTIDRIITSTQAVTRAVMEMVRVNTSICSDLVSCRNIFARSCQGLKALLERQEATCAMMNISYTSGSGRRTLAQLMCCGMTSRTPLSRIRRREGKTSHTPSQNPRVKGRCKKRR</sequence>
<reference evidence="2" key="1">
    <citation type="journal article" date="2022" name="bioRxiv">
        <title>Sequencing and chromosome-scale assembly of the giantPleurodeles waltlgenome.</title>
        <authorList>
            <person name="Brown T."/>
            <person name="Elewa A."/>
            <person name="Iarovenko S."/>
            <person name="Subramanian E."/>
            <person name="Araus A.J."/>
            <person name="Petzold A."/>
            <person name="Susuki M."/>
            <person name="Suzuki K.-i.T."/>
            <person name="Hayashi T."/>
            <person name="Toyoda A."/>
            <person name="Oliveira C."/>
            <person name="Osipova E."/>
            <person name="Leigh N.D."/>
            <person name="Simon A."/>
            <person name="Yun M.H."/>
        </authorList>
    </citation>
    <scope>NUCLEOTIDE SEQUENCE</scope>
    <source>
        <strain evidence="2">20211129_DDA</strain>
        <tissue evidence="2">Liver</tissue>
    </source>
</reference>
<comment type="caution">
    <text evidence="2">The sequence shown here is derived from an EMBL/GenBank/DDBJ whole genome shotgun (WGS) entry which is preliminary data.</text>
</comment>
<name>A0AAV7SV48_PLEWA</name>
<feature type="compositionally biased region" description="Polar residues" evidence="1">
    <location>
        <begin position="38"/>
        <end position="48"/>
    </location>
</feature>
<feature type="region of interest" description="Disordered" evidence="1">
    <location>
        <begin position="1"/>
        <end position="49"/>
    </location>
</feature>